<keyword evidence="5" id="KW-1185">Reference proteome</keyword>
<dbReference type="InterPro" id="IPR036400">
    <property type="entry name" value="Cyt_B5-like_heme/steroid_sf"/>
</dbReference>
<dbReference type="Gene3D" id="3.10.120.10">
    <property type="entry name" value="Cytochrome b5-like heme/steroid binding domain"/>
    <property type="match status" value="1"/>
</dbReference>
<dbReference type="OrthoDB" id="10257697at2759"/>
<proteinExistence type="inferred from homology"/>
<gene>
    <name evidence="4" type="ORF">BCR35DRAFT_260189</name>
</gene>
<dbReference type="Proteomes" id="UP000193467">
    <property type="component" value="Unassembled WGS sequence"/>
</dbReference>
<evidence type="ECO:0000256" key="1">
    <source>
        <dbReference type="ARBA" id="ARBA00038357"/>
    </source>
</evidence>
<dbReference type="PANTHER" id="PTHR10281:SF76">
    <property type="entry name" value="CALCUTTA CUP-RELATED"/>
    <property type="match status" value="1"/>
</dbReference>
<sequence length="245" mass="26367">MSADASSPSVASSSTASSPPPPPPQEQPRKIKKANLPFLVHQRYLARQAKEKEEAQRRKEAGLPPLPPKGAPLLWTVLKWTVLALVTSSFLSRSATGTWNWGYEGKYDSLAKVSSTLLPTPQIYFTEERLALHDGTDPAYPVYVALDGDVYDVSASAKTYGPGGGYNIFAGKDAARAFITGCFKTHLTHDLRGLTEKDLGALAHWKGFFANHATYKKVGRVGHPPIDPSTPIPAPCNAKAEGGAI</sequence>
<feature type="domain" description="Cytochrome b5 heme-binding" evidence="3">
    <location>
        <begin position="125"/>
        <end position="222"/>
    </location>
</feature>
<dbReference type="SUPFAM" id="SSF55856">
    <property type="entry name" value="Cytochrome b5-like heme/steroid binding domain"/>
    <property type="match status" value="1"/>
</dbReference>
<dbReference type="EMBL" id="MCGR01000001">
    <property type="protein sequence ID" value="ORY92644.1"/>
    <property type="molecule type" value="Genomic_DNA"/>
</dbReference>
<dbReference type="GO" id="GO:0016020">
    <property type="term" value="C:membrane"/>
    <property type="evidence" value="ECO:0007669"/>
    <property type="project" value="TreeGrafter"/>
</dbReference>
<dbReference type="SMART" id="SM01117">
    <property type="entry name" value="Cyt-b5"/>
    <property type="match status" value="1"/>
</dbReference>
<dbReference type="InterPro" id="IPR050577">
    <property type="entry name" value="MAPR/NEUFC/NENF-like"/>
</dbReference>
<comment type="similarity">
    <text evidence="1">Belongs to the cytochrome b5 family. MAPR subfamily.</text>
</comment>
<reference evidence="4 5" key="1">
    <citation type="submission" date="2016-07" db="EMBL/GenBank/DDBJ databases">
        <title>Pervasive Adenine N6-methylation of Active Genes in Fungi.</title>
        <authorList>
            <consortium name="DOE Joint Genome Institute"/>
            <person name="Mondo S.J."/>
            <person name="Dannebaum R.O."/>
            <person name="Kuo R.C."/>
            <person name="Labutti K."/>
            <person name="Haridas S."/>
            <person name="Kuo A."/>
            <person name="Salamov A."/>
            <person name="Ahrendt S.R."/>
            <person name="Lipzen A."/>
            <person name="Sullivan W."/>
            <person name="Andreopoulos W.B."/>
            <person name="Clum A."/>
            <person name="Lindquist E."/>
            <person name="Daum C."/>
            <person name="Ramamoorthy G.K."/>
            <person name="Gryganskyi A."/>
            <person name="Culley D."/>
            <person name="Magnuson J.K."/>
            <person name="James T.Y."/>
            <person name="O'Malley M.A."/>
            <person name="Stajich J.E."/>
            <person name="Spatafora J.W."/>
            <person name="Visel A."/>
            <person name="Grigoriev I.V."/>
        </authorList>
    </citation>
    <scope>NUCLEOTIDE SEQUENCE [LARGE SCALE GENOMIC DNA]</scope>
    <source>
        <strain evidence="4 5">62-1032</strain>
    </source>
</reference>
<dbReference type="STRING" id="106004.A0A1Y2G3Y3"/>
<accession>A0A1Y2G3Y3</accession>
<feature type="region of interest" description="Disordered" evidence="2">
    <location>
        <begin position="1"/>
        <end position="33"/>
    </location>
</feature>
<protein>
    <submittedName>
        <fullName evidence="4">Cytochrome b5-like heme/steroid binding domain-containing protein</fullName>
    </submittedName>
</protein>
<name>A0A1Y2G3Y3_9BASI</name>
<dbReference type="PANTHER" id="PTHR10281">
    <property type="entry name" value="MEMBRANE-ASSOCIATED PROGESTERONE RECEPTOR COMPONENT-RELATED"/>
    <property type="match status" value="1"/>
</dbReference>
<dbReference type="InParanoid" id="A0A1Y2G3Y3"/>
<feature type="compositionally biased region" description="Low complexity" evidence="2">
    <location>
        <begin position="1"/>
        <end position="17"/>
    </location>
</feature>
<evidence type="ECO:0000259" key="3">
    <source>
        <dbReference type="SMART" id="SM01117"/>
    </source>
</evidence>
<evidence type="ECO:0000313" key="4">
    <source>
        <dbReference type="EMBL" id="ORY92644.1"/>
    </source>
</evidence>
<dbReference type="Pfam" id="PF00173">
    <property type="entry name" value="Cyt-b5"/>
    <property type="match status" value="1"/>
</dbReference>
<comment type="caution">
    <text evidence="4">The sequence shown here is derived from an EMBL/GenBank/DDBJ whole genome shotgun (WGS) entry which is preliminary data.</text>
</comment>
<dbReference type="GO" id="GO:0012505">
    <property type="term" value="C:endomembrane system"/>
    <property type="evidence" value="ECO:0007669"/>
    <property type="project" value="TreeGrafter"/>
</dbReference>
<evidence type="ECO:0000313" key="5">
    <source>
        <dbReference type="Proteomes" id="UP000193467"/>
    </source>
</evidence>
<dbReference type="AlphaFoldDB" id="A0A1Y2G3Y3"/>
<evidence type="ECO:0000256" key="2">
    <source>
        <dbReference type="SAM" id="MobiDB-lite"/>
    </source>
</evidence>
<dbReference type="InterPro" id="IPR001199">
    <property type="entry name" value="Cyt_B5-like_heme/steroid-bd"/>
</dbReference>
<organism evidence="4 5">
    <name type="scientific">Leucosporidium creatinivorum</name>
    <dbReference type="NCBI Taxonomy" id="106004"/>
    <lineage>
        <taxon>Eukaryota</taxon>
        <taxon>Fungi</taxon>
        <taxon>Dikarya</taxon>
        <taxon>Basidiomycota</taxon>
        <taxon>Pucciniomycotina</taxon>
        <taxon>Microbotryomycetes</taxon>
        <taxon>Leucosporidiales</taxon>
        <taxon>Leucosporidium</taxon>
    </lineage>
</organism>